<gene>
    <name evidence="9" type="ORF">RIMI_LOCUS13392949</name>
</gene>
<feature type="domain" description="Vacuolar protein sorting-associated protein 54 N-terminal" evidence="7">
    <location>
        <begin position="50"/>
        <end position="291"/>
    </location>
</feature>
<evidence type="ECO:0000256" key="6">
    <source>
        <dbReference type="ARBA" id="ARBA00023054"/>
    </source>
</evidence>
<dbReference type="PANTHER" id="PTHR12965">
    <property type="entry name" value="VACUOLAR PROTEIN SORTING 54"/>
    <property type="match status" value="1"/>
</dbReference>
<keyword evidence="6" id="KW-0175">Coiled coil</keyword>
<keyword evidence="3" id="KW-0813">Transport</keyword>
<keyword evidence="4" id="KW-0653">Protein transport</keyword>
<reference evidence="9" key="1">
    <citation type="submission" date="2023-07" db="EMBL/GenBank/DDBJ databases">
        <authorList>
            <person name="Stuckert A."/>
        </authorList>
    </citation>
    <scope>NUCLEOTIDE SEQUENCE</scope>
</reference>
<dbReference type="Pfam" id="PF13358">
    <property type="entry name" value="DDE_3"/>
    <property type="match status" value="1"/>
</dbReference>
<dbReference type="InterPro" id="IPR038717">
    <property type="entry name" value="Tc1-like_DDE_dom"/>
</dbReference>
<dbReference type="InterPro" id="IPR036397">
    <property type="entry name" value="RNaseH_sf"/>
</dbReference>
<evidence type="ECO:0000259" key="7">
    <source>
        <dbReference type="Pfam" id="PF10475"/>
    </source>
</evidence>
<sequence length="551" mass="63670">MQRSCREQIFMKPDFALDDSLTFNAVLPWSHFCSASNNGSRDAASAKLLQEKLSHYLDIVEVNIAHQISLRSEAFFHAMTSQHELQDYLRKTSQAVKMLRGKISQIDRVMCEGSLRILHQALTRDNCIKVYNKLKLMATVHQTQPTVQLLLSTSEYVGALDLIATTQEVLQQELQGIHSFRHLGSQLCELEKLIDKMIIAEFTSYARSTDLNRSLEEDCQVIEEERLVSLVFGLLKQRKLDFFEIYADEIMATAKNIIKQCVVGTVSQIDEIDSELVTKLADQMRMMNFSQWFDLLQNIFAKFTIFLQRVKATINVIRSVVLMVLDKNQRIREMERHVKARLQFAHDHLEDSETDWFKVLWSDETKIEIFGANHTRDVWRLDGGTAYDPKNTIPTVKHGGGSIMLWGCFSAKGPGHLVRIHGKMDSTAYLEILAKNLRSSIKDLKMGRHFIFQQDNDPKHTAKKTKAWFKRQKIKVLQWPSQSPDLNPIENLWKELKIKVHMRHPKNLDNLEKICMEEWAKITPETCAGLIRSYKRRLLAVIANKGYSTKY</sequence>
<dbReference type="InterPro" id="IPR019515">
    <property type="entry name" value="VPS54_N"/>
</dbReference>
<protein>
    <submittedName>
        <fullName evidence="9">Uncharacterized protein</fullName>
    </submittedName>
</protein>
<dbReference type="PANTHER" id="PTHR12965:SF0">
    <property type="entry name" value="VACUOLAR PROTEIN SORTING-ASSOCIATED PROTEIN 54"/>
    <property type="match status" value="1"/>
</dbReference>
<feature type="domain" description="Tc1-like transposase DDE" evidence="8">
    <location>
        <begin position="359"/>
        <end position="511"/>
    </location>
</feature>
<comment type="caution">
    <text evidence="9">The sequence shown here is derived from an EMBL/GenBank/DDBJ whole genome shotgun (WGS) entry which is preliminary data.</text>
</comment>
<organism evidence="9 10">
    <name type="scientific">Ranitomeya imitator</name>
    <name type="common">mimic poison frog</name>
    <dbReference type="NCBI Taxonomy" id="111125"/>
    <lineage>
        <taxon>Eukaryota</taxon>
        <taxon>Metazoa</taxon>
        <taxon>Chordata</taxon>
        <taxon>Craniata</taxon>
        <taxon>Vertebrata</taxon>
        <taxon>Euteleostomi</taxon>
        <taxon>Amphibia</taxon>
        <taxon>Batrachia</taxon>
        <taxon>Anura</taxon>
        <taxon>Neobatrachia</taxon>
        <taxon>Hyloidea</taxon>
        <taxon>Dendrobatidae</taxon>
        <taxon>Dendrobatinae</taxon>
        <taxon>Ranitomeya</taxon>
    </lineage>
</organism>
<dbReference type="Pfam" id="PF10475">
    <property type="entry name" value="Vps54_N"/>
    <property type="match status" value="1"/>
</dbReference>
<comment type="subcellular location">
    <subcellularLocation>
        <location evidence="1">Golgi apparatus</location>
        <location evidence="1">trans-Golgi network</location>
    </subcellularLocation>
</comment>
<keyword evidence="10" id="KW-1185">Reference proteome</keyword>
<keyword evidence="5" id="KW-0333">Golgi apparatus</keyword>
<evidence type="ECO:0000313" key="10">
    <source>
        <dbReference type="Proteomes" id="UP001176940"/>
    </source>
</evidence>
<evidence type="ECO:0000256" key="5">
    <source>
        <dbReference type="ARBA" id="ARBA00023034"/>
    </source>
</evidence>
<evidence type="ECO:0000259" key="8">
    <source>
        <dbReference type="Pfam" id="PF13358"/>
    </source>
</evidence>
<name>A0ABN9LUR7_9NEOB</name>
<dbReference type="Proteomes" id="UP001176940">
    <property type="component" value="Unassembled WGS sequence"/>
</dbReference>
<dbReference type="InterPro" id="IPR039745">
    <property type="entry name" value="Vps54"/>
</dbReference>
<evidence type="ECO:0000256" key="1">
    <source>
        <dbReference type="ARBA" id="ARBA00004601"/>
    </source>
</evidence>
<evidence type="ECO:0000256" key="3">
    <source>
        <dbReference type="ARBA" id="ARBA00022448"/>
    </source>
</evidence>
<proteinExistence type="inferred from homology"/>
<comment type="similarity">
    <text evidence="2">Belongs to the VPS54 family.</text>
</comment>
<evidence type="ECO:0000313" key="9">
    <source>
        <dbReference type="EMBL" id="CAJ0951270.1"/>
    </source>
</evidence>
<evidence type="ECO:0000256" key="2">
    <source>
        <dbReference type="ARBA" id="ARBA00009150"/>
    </source>
</evidence>
<dbReference type="EMBL" id="CAUEEQ010033073">
    <property type="protein sequence ID" value="CAJ0951270.1"/>
    <property type="molecule type" value="Genomic_DNA"/>
</dbReference>
<evidence type="ECO:0000256" key="4">
    <source>
        <dbReference type="ARBA" id="ARBA00022927"/>
    </source>
</evidence>
<accession>A0ABN9LUR7</accession>
<dbReference type="Gene3D" id="3.30.420.10">
    <property type="entry name" value="Ribonuclease H-like superfamily/Ribonuclease H"/>
    <property type="match status" value="1"/>
</dbReference>